<dbReference type="SUPFAM" id="SSF51316">
    <property type="entry name" value="Mss4-like"/>
    <property type="match status" value="1"/>
</dbReference>
<name>A0A6J6D079_9ZZZZ</name>
<evidence type="ECO:0000256" key="2">
    <source>
        <dbReference type="ARBA" id="ARBA00022723"/>
    </source>
</evidence>
<feature type="domain" description="CENP-V/GFA" evidence="5">
    <location>
        <begin position="10"/>
        <end position="129"/>
    </location>
</feature>
<dbReference type="PANTHER" id="PTHR33337:SF40">
    <property type="entry name" value="CENP-V_GFA DOMAIN-CONTAINING PROTEIN-RELATED"/>
    <property type="match status" value="1"/>
</dbReference>
<dbReference type="Pfam" id="PF04828">
    <property type="entry name" value="GFA"/>
    <property type="match status" value="1"/>
</dbReference>
<evidence type="ECO:0000259" key="5">
    <source>
        <dbReference type="PROSITE" id="PS51891"/>
    </source>
</evidence>
<evidence type="ECO:0000313" key="6">
    <source>
        <dbReference type="EMBL" id="CAB4555318.1"/>
    </source>
</evidence>
<sequence length="141" mass="15307">MDAGGARSVRTGRCLCGAVSFELEGEMIATAVCHCDHCQRQSGGAFSVNLVAHVSQLTVRGELSTFDDRGEHGDDVYVWRRFCPSCGSPVVSEMAKSEGRIAVKAGLLDDRSTVLPTVEVWCEHRQPWVVLPGMAVSLDRQ</sequence>
<protein>
    <submittedName>
        <fullName evidence="6">Unannotated protein</fullName>
    </submittedName>
</protein>
<dbReference type="PANTHER" id="PTHR33337">
    <property type="entry name" value="GFA DOMAIN-CONTAINING PROTEIN"/>
    <property type="match status" value="1"/>
</dbReference>
<dbReference type="AlphaFoldDB" id="A0A6J6D079"/>
<reference evidence="6" key="1">
    <citation type="submission" date="2020-05" db="EMBL/GenBank/DDBJ databases">
        <authorList>
            <person name="Chiriac C."/>
            <person name="Salcher M."/>
            <person name="Ghai R."/>
            <person name="Kavagutti S V."/>
        </authorList>
    </citation>
    <scope>NUCLEOTIDE SEQUENCE</scope>
</reference>
<gene>
    <name evidence="6" type="ORF">UFOPK1493_01370</name>
</gene>
<dbReference type="PROSITE" id="PS51891">
    <property type="entry name" value="CENP_V_GFA"/>
    <property type="match status" value="1"/>
</dbReference>
<evidence type="ECO:0000256" key="3">
    <source>
        <dbReference type="ARBA" id="ARBA00022833"/>
    </source>
</evidence>
<proteinExistence type="inferred from homology"/>
<dbReference type="Gene3D" id="3.90.1590.10">
    <property type="entry name" value="glutathione-dependent formaldehyde- activating enzyme (gfa)"/>
    <property type="match status" value="1"/>
</dbReference>
<dbReference type="EMBL" id="CAEZSR010000039">
    <property type="protein sequence ID" value="CAB4555318.1"/>
    <property type="molecule type" value="Genomic_DNA"/>
</dbReference>
<keyword evidence="3" id="KW-0862">Zinc</keyword>
<dbReference type="InterPro" id="IPR011057">
    <property type="entry name" value="Mss4-like_sf"/>
</dbReference>
<organism evidence="6">
    <name type="scientific">freshwater metagenome</name>
    <dbReference type="NCBI Taxonomy" id="449393"/>
    <lineage>
        <taxon>unclassified sequences</taxon>
        <taxon>metagenomes</taxon>
        <taxon>ecological metagenomes</taxon>
    </lineage>
</organism>
<keyword evidence="2" id="KW-0479">Metal-binding</keyword>
<dbReference type="GO" id="GO:0016846">
    <property type="term" value="F:carbon-sulfur lyase activity"/>
    <property type="evidence" value="ECO:0007669"/>
    <property type="project" value="InterPro"/>
</dbReference>
<evidence type="ECO:0000256" key="1">
    <source>
        <dbReference type="ARBA" id="ARBA00005495"/>
    </source>
</evidence>
<comment type="similarity">
    <text evidence="1">Belongs to the Gfa family.</text>
</comment>
<evidence type="ECO:0000256" key="4">
    <source>
        <dbReference type="ARBA" id="ARBA00023239"/>
    </source>
</evidence>
<accession>A0A6J6D079</accession>
<dbReference type="GO" id="GO:0046872">
    <property type="term" value="F:metal ion binding"/>
    <property type="evidence" value="ECO:0007669"/>
    <property type="project" value="UniProtKB-KW"/>
</dbReference>
<dbReference type="InterPro" id="IPR006913">
    <property type="entry name" value="CENP-V/GFA"/>
</dbReference>
<keyword evidence="4" id="KW-0456">Lyase</keyword>